<name>A0A067R9I5_ZOONE</name>
<reference evidence="1 2" key="1">
    <citation type="journal article" date="2014" name="Nat. Commun.">
        <title>Molecular traces of alternative social organization in a termite genome.</title>
        <authorList>
            <person name="Terrapon N."/>
            <person name="Li C."/>
            <person name="Robertson H.M."/>
            <person name="Ji L."/>
            <person name="Meng X."/>
            <person name="Booth W."/>
            <person name="Chen Z."/>
            <person name="Childers C.P."/>
            <person name="Glastad K.M."/>
            <person name="Gokhale K."/>
            <person name="Gowin J."/>
            <person name="Gronenberg W."/>
            <person name="Hermansen R.A."/>
            <person name="Hu H."/>
            <person name="Hunt B.G."/>
            <person name="Huylmans A.K."/>
            <person name="Khalil S.M."/>
            <person name="Mitchell R.D."/>
            <person name="Munoz-Torres M.C."/>
            <person name="Mustard J.A."/>
            <person name="Pan H."/>
            <person name="Reese J.T."/>
            <person name="Scharf M.E."/>
            <person name="Sun F."/>
            <person name="Vogel H."/>
            <person name="Xiao J."/>
            <person name="Yang W."/>
            <person name="Yang Z."/>
            <person name="Yang Z."/>
            <person name="Zhou J."/>
            <person name="Zhu J."/>
            <person name="Brent C.S."/>
            <person name="Elsik C.G."/>
            <person name="Goodisman M.A."/>
            <person name="Liberles D.A."/>
            <person name="Roe R.M."/>
            <person name="Vargo E.L."/>
            <person name="Vilcinskas A."/>
            <person name="Wang J."/>
            <person name="Bornberg-Bauer E."/>
            <person name="Korb J."/>
            <person name="Zhang G."/>
            <person name="Liebig J."/>
        </authorList>
    </citation>
    <scope>NUCLEOTIDE SEQUENCE [LARGE SCALE GENOMIC DNA]</scope>
    <source>
        <tissue evidence="1">Whole organism</tissue>
    </source>
</reference>
<dbReference type="EMBL" id="KK852613">
    <property type="protein sequence ID" value="KDR20237.1"/>
    <property type="molecule type" value="Genomic_DNA"/>
</dbReference>
<sequence length="70" mass="7698">MSSMPVDDNALTAKVICDLHHYSVSQAYLYLGTWNLMIHCRHYANTSATSYTTGGPASCCITQQTLYCCA</sequence>
<evidence type="ECO:0000313" key="2">
    <source>
        <dbReference type="Proteomes" id="UP000027135"/>
    </source>
</evidence>
<gene>
    <name evidence="1" type="ORF">L798_05546</name>
</gene>
<protein>
    <submittedName>
        <fullName evidence="1">Uncharacterized protein</fullName>
    </submittedName>
</protein>
<accession>A0A067R9I5</accession>
<dbReference type="Proteomes" id="UP000027135">
    <property type="component" value="Unassembled WGS sequence"/>
</dbReference>
<dbReference type="InParanoid" id="A0A067R9I5"/>
<evidence type="ECO:0000313" key="1">
    <source>
        <dbReference type="EMBL" id="KDR20237.1"/>
    </source>
</evidence>
<organism evidence="1 2">
    <name type="scientific">Zootermopsis nevadensis</name>
    <name type="common">Dampwood termite</name>
    <dbReference type="NCBI Taxonomy" id="136037"/>
    <lineage>
        <taxon>Eukaryota</taxon>
        <taxon>Metazoa</taxon>
        <taxon>Ecdysozoa</taxon>
        <taxon>Arthropoda</taxon>
        <taxon>Hexapoda</taxon>
        <taxon>Insecta</taxon>
        <taxon>Pterygota</taxon>
        <taxon>Neoptera</taxon>
        <taxon>Polyneoptera</taxon>
        <taxon>Dictyoptera</taxon>
        <taxon>Blattodea</taxon>
        <taxon>Blattoidea</taxon>
        <taxon>Termitoidae</taxon>
        <taxon>Termopsidae</taxon>
        <taxon>Zootermopsis</taxon>
    </lineage>
</organism>
<proteinExistence type="predicted"/>
<keyword evidence="2" id="KW-1185">Reference proteome</keyword>
<dbReference type="AlphaFoldDB" id="A0A067R9I5"/>